<dbReference type="EMBL" id="QQOH01000003">
    <property type="protein sequence ID" value="RDE19435.1"/>
    <property type="molecule type" value="Genomic_DNA"/>
</dbReference>
<dbReference type="AlphaFoldDB" id="A0A369WJ33"/>
<keyword evidence="2" id="KW-1185">Reference proteome</keyword>
<dbReference type="RefSeq" id="WP_114695779.1">
    <property type="nucleotide sequence ID" value="NZ_QQOH01000003.1"/>
</dbReference>
<reference evidence="1 2" key="1">
    <citation type="submission" date="2018-07" db="EMBL/GenBank/DDBJ databases">
        <title>Motiliproteus coralliicola sp. nov., a bacterium isolated from Coral.</title>
        <authorList>
            <person name="Wang G."/>
        </authorList>
    </citation>
    <scope>NUCLEOTIDE SEQUENCE [LARGE SCALE GENOMIC DNA]</scope>
    <source>
        <strain evidence="1 2">C34</strain>
    </source>
</reference>
<comment type="caution">
    <text evidence="1">The sequence shown here is derived from an EMBL/GenBank/DDBJ whole genome shotgun (WGS) entry which is preliminary data.</text>
</comment>
<sequence>MASFDTLIEQIVGEKDCAVVLEALKRYEVQSDCALTQRSAVAAAEKAHAHLESESEKWSALNLPLTVRYQLLSEHLLGTTQGA</sequence>
<gene>
    <name evidence="1" type="ORF">DV711_11105</name>
</gene>
<dbReference type="Proteomes" id="UP000253769">
    <property type="component" value="Unassembled WGS sequence"/>
</dbReference>
<protein>
    <submittedName>
        <fullName evidence="1">Uncharacterized protein</fullName>
    </submittedName>
</protein>
<accession>A0A369WJ33</accession>
<proteinExistence type="predicted"/>
<name>A0A369WJ33_9GAMM</name>
<evidence type="ECO:0000313" key="2">
    <source>
        <dbReference type="Proteomes" id="UP000253769"/>
    </source>
</evidence>
<evidence type="ECO:0000313" key="1">
    <source>
        <dbReference type="EMBL" id="RDE19435.1"/>
    </source>
</evidence>
<organism evidence="1 2">
    <name type="scientific">Motiliproteus coralliicola</name>
    <dbReference type="NCBI Taxonomy" id="2283196"/>
    <lineage>
        <taxon>Bacteria</taxon>
        <taxon>Pseudomonadati</taxon>
        <taxon>Pseudomonadota</taxon>
        <taxon>Gammaproteobacteria</taxon>
        <taxon>Oceanospirillales</taxon>
        <taxon>Oceanospirillaceae</taxon>
        <taxon>Motiliproteus</taxon>
    </lineage>
</organism>